<dbReference type="Pfam" id="PF08534">
    <property type="entry name" value="Redoxin"/>
    <property type="match status" value="1"/>
</dbReference>
<dbReference type="RefSeq" id="WP_318645616.1">
    <property type="nucleotide sequence ID" value="NZ_CP137892.1"/>
</dbReference>
<protein>
    <submittedName>
        <fullName evidence="6">TlpA disulfide reductase family protein</fullName>
    </submittedName>
</protein>
<organism evidence="6 7">
    <name type="scientific">Pseudomonas benzenivorans</name>
    <dbReference type="NCBI Taxonomy" id="556533"/>
    <lineage>
        <taxon>Bacteria</taxon>
        <taxon>Pseudomonadati</taxon>
        <taxon>Pseudomonadota</taxon>
        <taxon>Gammaproteobacteria</taxon>
        <taxon>Pseudomonadales</taxon>
        <taxon>Pseudomonadaceae</taxon>
        <taxon>Pseudomonas</taxon>
    </lineage>
</organism>
<dbReference type="InterPro" id="IPR013766">
    <property type="entry name" value="Thioredoxin_domain"/>
</dbReference>
<dbReference type="PROSITE" id="PS51352">
    <property type="entry name" value="THIOREDOXIN_2"/>
    <property type="match status" value="1"/>
</dbReference>
<dbReference type="InterPro" id="IPR013740">
    <property type="entry name" value="Redoxin"/>
</dbReference>
<reference evidence="6 7" key="1">
    <citation type="submission" date="2023-11" db="EMBL/GenBank/DDBJ databases">
        <title>Complete genome of Pseudomonas benzenivorans BA3361.</title>
        <authorList>
            <person name="Shin S.Y."/>
            <person name="Song J."/>
            <person name="Kang H."/>
        </authorList>
    </citation>
    <scope>NUCLEOTIDE SEQUENCE [LARGE SCALE GENOMIC DNA]</scope>
    <source>
        <strain evidence="6 7">HNIBRBA3361</strain>
    </source>
</reference>
<dbReference type="EMBL" id="CP137892">
    <property type="protein sequence ID" value="WPC06438.1"/>
    <property type="molecule type" value="Genomic_DNA"/>
</dbReference>
<sequence>MIRQLRIPYTPTAPKHTGLGRPWRRLTSGLLALLLQAAGPATAQTADAGIRAGLTIWPTPKPVAEVEFSDGEGKRRTLGDFEGKIVLLNVWATWCAPCREEMPTLDRLQERLGGKDFQVLALSVDPDGTQLVRDFYTEIGIRHLELYIDERAQANRDLGAYGLPATLLLDRQGRELGRKLGAAEWDNPEVIDYLRELMAAPQ</sequence>
<keyword evidence="3" id="KW-0676">Redox-active center</keyword>
<dbReference type="Gene3D" id="3.40.30.10">
    <property type="entry name" value="Glutaredoxin"/>
    <property type="match status" value="1"/>
</dbReference>
<accession>A0ABZ0PYZ5</accession>
<evidence type="ECO:0000256" key="1">
    <source>
        <dbReference type="ARBA" id="ARBA00004196"/>
    </source>
</evidence>
<dbReference type="InterPro" id="IPR050553">
    <property type="entry name" value="Thioredoxin_ResA/DsbE_sf"/>
</dbReference>
<feature type="domain" description="Thioredoxin" evidence="5">
    <location>
        <begin position="32"/>
        <end position="199"/>
    </location>
</feature>
<keyword evidence="4" id="KW-0732">Signal</keyword>
<evidence type="ECO:0000256" key="4">
    <source>
        <dbReference type="SAM" id="SignalP"/>
    </source>
</evidence>
<evidence type="ECO:0000313" key="6">
    <source>
        <dbReference type="EMBL" id="WPC06438.1"/>
    </source>
</evidence>
<feature type="signal peptide" evidence="4">
    <location>
        <begin position="1"/>
        <end position="43"/>
    </location>
</feature>
<dbReference type="CDD" id="cd02966">
    <property type="entry name" value="TlpA_like_family"/>
    <property type="match status" value="1"/>
</dbReference>
<name>A0ABZ0PYZ5_9PSED</name>
<proteinExistence type="predicted"/>
<gene>
    <name evidence="6" type="ORF">SBP02_06700</name>
</gene>
<evidence type="ECO:0000256" key="2">
    <source>
        <dbReference type="ARBA" id="ARBA00022748"/>
    </source>
</evidence>
<keyword evidence="7" id="KW-1185">Reference proteome</keyword>
<dbReference type="InterPro" id="IPR017937">
    <property type="entry name" value="Thioredoxin_CS"/>
</dbReference>
<evidence type="ECO:0000256" key="3">
    <source>
        <dbReference type="ARBA" id="ARBA00023284"/>
    </source>
</evidence>
<dbReference type="SUPFAM" id="SSF52833">
    <property type="entry name" value="Thioredoxin-like"/>
    <property type="match status" value="1"/>
</dbReference>
<feature type="chain" id="PRO_5046134614" evidence="4">
    <location>
        <begin position="44"/>
        <end position="202"/>
    </location>
</feature>
<comment type="subcellular location">
    <subcellularLocation>
        <location evidence="1">Cell envelope</location>
    </subcellularLocation>
</comment>
<evidence type="ECO:0000259" key="5">
    <source>
        <dbReference type="PROSITE" id="PS51352"/>
    </source>
</evidence>
<dbReference type="PANTHER" id="PTHR42852">
    <property type="entry name" value="THIOL:DISULFIDE INTERCHANGE PROTEIN DSBE"/>
    <property type="match status" value="1"/>
</dbReference>
<dbReference type="Proteomes" id="UP001305928">
    <property type="component" value="Chromosome"/>
</dbReference>
<dbReference type="InterPro" id="IPR036249">
    <property type="entry name" value="Thioredoxin-like_sf"/>
</dbReference>
<dbReference type="PANTHER" id="PTHR42852:SF13">
    <property type="entry name" value="PROTEIN DIPZ"/>
    <property type="match status" value="1"/>
</dbReference>
<evidence type="ECO:0000313" key="7">
    <source>
        <dbReference type="Proteomes" id="UP001305928"/>
    </source>
</evidence>
<dbReference type="PROSITE" id="PS00194">
    <property type="entry name" value="THIOREDOXIN_1"/>
    <property type="match status" value="1"/>
</dbReference>
<keyword evidence="2" id="KW-0201">Cytochrome c-type biogenesis</keyword>